<sequence length="49" mass="5646">MMRKSLIQGTKADVARMKKRELAKQTTRSDNCAPRRIVTFNHPCIQEVS</sequence>
<gene>
    <name evidence="2" type="ORF">Pylas_007</name>
</gene>
<organism evidence="2 3">
    <name type="scientific">Klebsiella phage Pylas</name>
    <dbReference type="NCBI Taxonomy" id="2419682"/>
    <lineage>
        <taxon>Viruses</taxon>
        <taxon>Duplodnaviria</taxon>
        <taxon>Heunggongvirae</taxon>
        <taxon>Uroviricota</taxon>
        <taxon>Caudoviricetes</taxon>
        <taxon>Schitoviridae</taxon>
        <taxon>Humphriesvirinae</taxon>
        <taxon>Pylasvirus</taxon>
        <taxon>Pylasvirus pylas</taxon>
    </lineage>
</organism>
<feature type="compositionally biased region" description="Basic and acidic residues" evidence="1">
    <location>
        <begin position="13"/>
        <end position="23"/>
    </location>
</feature>
<evidence type="ECO:0000313" key="3">
    <source>
        <dbReference type="Proteomes" id="UP000278488"/>
    </source>
</evidence>
<proteinExistence type="predicted"/>
<dbReference type="EMBL" id="MH899585">
    <property type="protein sequence ID" value="AYP69261.1"/>
    <property type="molecule type" value="Genomic_DNA"/>
</dbReference>
<name>A0A3G3BZ73_9CAUD</name>
<evidence type="ECO:0000256" key="1">
    <source>
        <dbReference type="SAM" id="MobiDB-lite"/>
    </source>
</evidence>
<feature type="region of interest" description="Disordered" evidence="1">
    <location>
        <begin position="1"/>
        <end position="28"/>
    </location>
</feature>
<accession>A0A3G3BZ73</accession>
<protein>
    <submittedName>
        <fullName evidence="2">Uncharacterized protein</fullName>
    </submittedName>
</protein>
<dbReference type="Proteomes" id="UP000278488">
    <property type="component" value="Segment"/>
</dbReference>
<evidence type="ECO:0000313" key="2">
    <source>
        <dbReference type="EMBL" id="AYP69261.1"/>
    </source>
</evidence>
<keyword evidence="3" id="KW-1185">Reference proteome</keyword>
<reference evidence="3" key="1">
    <citation type="submission" date="2018-09" db="EMBL/GenBank/DDBJ databases">
        <title>Complete genome of Klebsiella pneumoniae phage Pylas.</title>
        <authorList>
            <person name="Powell J.E."/>
            <person name="Lessor L."/>
            <person name="O'Leary C.J."/>
            <person name="Liu M."/>
        </authorList>
    </citation>
    <scope>NUCLEOTIDE SEQUENCE [LARGE SCALE GENOMIC DNA]</scope>
</reference>